<keyword evidence="4" id="KW-0234">DNA repair</keyword>
<dbReference type="AlphaFoldDB" id="A0A6M3LAZ5"/>
<evidence type="ECO:0000256" key="4">
    <source>
        <dbReference type="ARBA" id="ARBA00023204"/>
    </source>
</evidence>
<dbReference type="EMBL" id="MT142921">
    <property type="protein sequence ID" value="QJA90544.1"/>
    <property type="molecule type" value="Genomic_DNA"/>
</dbReference>
<sequence>MDKATFEIKNVQDYYVQVKLNGIFGRWDGKNLYTSGDNIITSVPHINKQLKGKKPTIGELYKHGLSLQRHLSLICTGSAIDEKEVAEYFEFDKIPYVECKTNKELENFYNKCLKNKYEGVVLTHKVTGKQYKIKPEPDGEATLIGFTPAKGARNKATFGSLILQLDNGVTFKAGGIKDVDREMLWRTQPLGCRINFKYWELSDSGVPKMAKYQYIRTDKRGGL</sequence>
<name>A0A6M3LAZ5_9ZZZZ</name>
<dbReference type="Pfam" id="PF14743">
    <property type="entry name" value="DNA_ligase_OB_2"/>
    <property type="match status" value="1"/>
</dbReference>
<evidence type="ECO:0000256" key="2">
    <source>
        <dbReference type="ARBA" id="ARBA00022705"/>
    </source>
</evidence>
<accession>A0A6M3LAZ5</accession>
<dbReference type="Gene3D" id="2.40.50.140">
    <property type="entry name" value="Nucleic acid-binding proteins"/>
    <property type="match status" value="1"/>
</dbReference>
<dbReference type="PANTHER" id="PTHR47810:SF1">
    <property type="entry name" value="DNA LIGASE B"/>
    <property type="match status" value="1"/>
</dbReference>
<dbReference type="InterPro" id="IPR012340">
    <property type="entry name" value="NA-bd_OB-fold"/>
</dbReference>
<organism evidence="6">
    <name type="scientific">viral metagenome</name>
    <dbReference type="NCBI Taxonomy" id="1070528"/>
    <lineage>
        <taxon>unclassified sequences</taxon>
        <taxon>metagenomes</taxon>
        <taxon>organismal metagenomes</taxon>
    </lineage>
</organism>
<gene>
    <name evidence="6" type="ORF">MM415B02352_0004</name>
</gene>
<dbReference type="GO" id="GO:0006260">
    <property type="term" value="P:DNA replication"/>
    <property type="evidence" value="ECO:0007669"/>
    <property type="project" value="UniProtKB-KW"/>
</dbReference>
<reference evidence="6" key="1">
    <citation type="submission" date="2020-03" db="EMBL/GenBank/DDBJ databases">
        <title>The deep terrestrial virosphere.</title>
        <authorList>
            <person name="Holmfeldt K."/>
            <person name="Nilsson E."/>
            <person name="Simone D."/>
            <person name="Lopez-Fernandez M."/>
            <person name="Wu X."/>
            <person name="de Brujin I."/>
            <person name="Lundin D."/>
            <person name="Andersson A."/>
            <person name="Bertilsson S."/>
            <person name="Dopson M."/>
        </authorList>
    </citation>
    <scope>NUCLEOTIDE SEQUENCE</scope>
    <source>
        <strain evidence="6">MM415B02352</strain>
    </source>
</reference>
<evidence type="ECO:0000313" key="6">
    <source>
        <dbReference type="EMBL" id="QJA90544.1"/>
    </source>
</evidence>
<dbReference type="GO" id="GO:0016874">
    <property type="term" value="F:ligase activity"/>
    <property type="evidence" value="ECO:0007669"/>
    <property type="project" value="UniProtKB-KW"/>
</dbReference>
<feature type="domain" description="DNA ligase OB-like" evidence="5">
    <location>
        <begin position="153"/>
        <end position="216"/>
    </location>
</feature>
<keyword evidence="2" id="KW-0235">DNA replication</keyword>
<dbReference type="InterPro" id="IPR029319">
    <property type="entry name" value="DNA_ligase_OB"/>
</dbReference>
<keyword evidence="1 6" id="KW-0436">Ligase</keyword>
<evidence type="ECO:0000256" key="1">
    <source>
        <dbReference type="ARBA" id="ARBA00022598"/>
    </source>
</evidence>
<dbReference type="CDD" id="cd08041">
    <property type="entry name" value="OBF_kDNA_ligase_like"/>
    <property type="match status" value="1"/>
</dbReference>
<dbReference type="SUPFAM" id="SSF56091">
    <property type="entry name" value="DNA ligase/mRNA capping enzyme, catalytic domain"/>
    <property type="match status" value="1"/>
</dbReference>
<dbReference type="GO" id="GO:0006281">
    <property type="term" value="P:DNA repair"/>
    <property type="evidence" value="ECO:0007669"/>
    <property type="project" value="UniProtKB-KW"/>
</dbReference>
<proteinExistence type="predicted"/>
<evidence type="ECO:0000259" key="5">
    <source>
        <dbReference type="Pfam" id="PF14743"/>
    </source>
</evidence>
<dbReference type="InterPro" id="IPR050326">
    <property type="entry name" value="NAD_dep_DNA_ligaseB"/>
</dbReference>
<dbReference type="SUPFAM" id="SSF50249">
    <property type="entry name" value="Nucleic acid-binding proteins"/>
    <property type="match status" value="1"/>
</dbReference>
<protein>
    <submittedName>
        <fullName evidence="6">Putative DNA ligase domain protein</fullName>
    </submittedName>
</protein>
<dbReference type="PANTHER" id="PTHR47810">
    <property type="entry name" value="DNA LIGASE"/>
    <property type="match status" value="1"/>
</dbReference>
<evidence type="ECO:0000256" key="3">
    <source>
        <dbReference type="ARBA" id="ARBA00022763"/>
    </source>
</evidence>
<keyword evidence="3" id="KW-0227">DNA damage</keyword>